<dbReference type="OrthoDB" id="5983647at2759"/>
<dbReference type="Gene3D" id="1.10.220.10">
    <property type="entry name" value="Annexin"/>
    <property type="match status" value="2"/>
</dbReference>
<dbReference type="GO" id="GO:0005886">
    <property type="term" value="C:plasma membrane"/>
    <property type="evidence" value="ECO:0007669"/>
    <property type="project" value="TreeGrafter"/>
</dbReference>
<name>A0A0C2J8Z5_THEKT</name>
<proteinExistence type="predicted"/>
<sequence>MNHLLGRPNLKLQVGGGSRKIDVQLKFDDEIIDIENYPYKEFTRLDLKCVTSTPSYFHEFEATRNSELPPPMPSLLVRENYDIDREVQYIVKDFKLWKTIKQFVRMTSDEKNKILKIIEDNHSDIYFDNIKPFVRIRSLSTNPYFYAINSVFLTGETLDVFHLKYSLFDPRISESIVRDIFCTRTKSQLNKIKEGFENSECAFKSGLEYHLDRLLVHIESKSALNFILRLLNTERSDSTTFDINDSFLNDFSLFTDTNYYHCHKHKFMDIFARASYHQIREMCNLFQKRHGITLMKSISSKTGSFVKKCAITICEYAINPYKYFAHRLRKCVVHADIFGIIRIVTSRAEVDLGNIIREYRNLYEYDRFQSIKSSFEDYPQIYFDIILPLCGLERKNRI</sequence>
<dbReference type="GO" id="GO:0001786">
    <property type="term" value="F:phosphatidylserine binding"/>
    <property type="evidence" value="ECO:0007669"/>
    <property type="project" value="TreeGrafter"/>
</dbReference>
<protein>
    <submittedName>
        <fullName evidence="1">Annexin D5</fullName>
    </submittedName>
</protein>
<dbReference type="EMBL" id="JWZT01003775">
    <property type="protein sequence ID" value="KII65563.1"/>
    <property type="molecule type" value="Genomic_DNA"/>
</dbReference>
<accession>A0A0C2J8Z5</accession>
<dbReference type="AlphaFoldDB" id="A0A0C2J8Z5"/>
<keyword evidence="2" id="KW-1185">Reference proteome</keyword>
<dbReference type="PANTHER" id="PTHR10502:SF175">
    <property type="entry name" value="ANNEXIN A13"/>
    <property type="match status" value="1"/>
</dbReference>
<dbReference type="PANTHER" id="PTHR10502">
    <property type="entry name" value="ANNEXIN"/>
    <property type="match status" value="1"/>
</dbReference>
<evidence type="ECO:0000313" key="1">
    <source>
        <dbReference type="EMBL" id="KII65563.1"/>
    </source>
</evidence>
<dbReference type="Proteomes" id="UP000031668">
    <property type="component" value="Unassembled WGS sequence"/>
</dbReference>
<dbReference type="GO" id="GO:0005737">
    <property type="term" value="C:cytoplasm"/>
    <property type="evidence" value="ECO:0007669"/>
    <property type="project" value="TreeGrafter"/>
</dbReference>
<reference evidence="1 2" key="1">
    <citation type="journal article" date="2014" name="Genome Biol. Evol.">
        <title>The genome of the myxosporean Thelohanellus kitauei shows adaptations to nutrient acquisition within its fish host.</title>
        <authorList>
            <person name="Yang Y."/>
            <person name="Xiong J."/>
            <person name="Zhou Z."/>
            <person name="Huo F."/>
            <person name="Miao W."/>
            <person name="Ran C."/>
            <person name="Liu Y."/>
            <person name="Zhang J."/>
            <person name="Feng J."/>
            <person name="Wang M."/>
            <person name="Wang M."/>
            <person name="Wang L."/>
            <person name="Yao B."/>
        </authorList>
    </citation>
    <scope>NUCLEOTIDE SEQUENCE [LARGE SCALE GENOMIC DNA]</scope>
    <source>
        <strain evidence="1">Wuqing</strain>
    </source>
</reference>
<dbReference type="SUPFAM" id="SSF47874">
    <property type="entry name" value="Annexin"/>
    <property type="match status" value="1"/>
</dbReference>
<dbReference type="InterPro" id="IPR037104">
    <property type="entry name" value="Annexin_sf"/>
</dbReference>
<evidence type="ECO:0000313" key="2">
    <source>
        <dbReference type="Proteomes" id="UP000031668"/>
    </source>
</evidence>
<gene>
    <name evidence="1" type="ORF">RF11_00914</name>
</gene>
<dbReference type="OMA" id="CAITICE"/>
<dbReference type="GO" id="GO:0005544">
    <property type="term" value="F:calcium-dependent phospholipid binding"/>
    <property type="evidence" value="ECO:0007669"/>
    <property type="project" value="InterPro"/>
</dbReference>
<comment type="caution">
    <text evidence="1">The sequence shown here is derived from an EMBL/GenBank/DDBJ whole genome shotgun (WGS) entry which is preliminary data.</text>
</comment>
<dbReference type="GO" id="GO:0005509">
    <property type="term" value="F:calcium ion binding"/>
    <property type="evidence" value="ECO:0007669"/>
    <property type="project" value="InterPro"/>
</dbReference>
<organism evidence="1 2">
    <name type="scientific">Thelohanellus kitauei</name>
    <name type="common">Myxosporean</name>
    <dbReference type="NCBI Taxonomy" id="669202"/>
    <lineage>
        <taxon>Eukaryota</taxon>
        <taxon>Metazoa</taxon>
        <taxon>Cnidaria</taxon>
        <taxon>Myxozoa</taxon>
        <taxon>Myxosporea</taxon>
        <taxon>Bivalvulida</taxon>
        <taxon>Platysporina</taxon>
        <taxon>Myxobolidae</taxon>
        <taxon>Thelohanellus</taxon>
    </lineage>
</organism>
<dbReference type="GO" id="GO:0005634">
    <property type="term" value="C:nucleus"/>
    <property type="evidence" value="ECO:0007669"/>
    <property type="project" value="TreeGrafter"/>
</dbReference>
<dbReference type="GO" id="GO:0012506">
    <property type="term" value="C:vesicle membrane"/>
    <property type="evidence" value="ECO:0007669"/>
    <property type="project" value="TreeGrafter"/>
</dbReference>